<feature type="chain" id="PRO_5001562573" evidence="1">
    <location>
        <begin position="35"/>
        <end position="190"/>
    </location>
</feature>
<feature type="signal peptide" evidence="1">
    <location>
        <begin position="1"/>
        <end position="34"/>
    </location>
</feature>
<dbReference type="AlphaFoldDB" id="A0A034WDD2"/>
<protein>
    <submittedName>
        <fullName evidence="2">Uncharacterized protein</fullName>
    </submittedName>
</protein>
<evidence type="ECO:0000256" key="1">
    <source>
        <dbReference type="SAM" id="SignalP"/>
    </source>
</evidence>
<keyword evidence="1" id="KW-0732">Signal</keyword>
<dbReference type="EMBL" id="GAKP01005361">
    <property type="protein sequence ID" value="JAC53591.1"/>
    <property type="molecule type" value="Transcribed_RNA"/>
</dbReference>
<sequence>CVADHCKISINPSILKMCKSILVLGLFFIANALGQSKCPGECRINVPSTSVCIVQNDPAQCLKIKDCTLNEMNCVRKRQNIPLLSKSKIERCSLIRGATGSGRCSVVNKCQSIKCVNDKVIRCQQAGKQCRLLTNCAARKENCNRPPNNQMKSVSPAACKGLKRTEGFKPCKSIRRKKMRPTKIKKLLKG</sequence>
<organism evidence="2">
    <name type="scientific">Bactrocera dorsalis</name>
    <name type="common">Oriental fruit fly</name>
    <name type="synonym">Dacus dorsalis</name>
    <dbReference type="NCBI Taxonomy" id="27457"/>
    <lineage>
        <taxon>Eukaryota</taxon>
        <taxon>Metazoa</taxon>
        <taxon>Ecdysozoa</taxon>
        <taxon>Arthropoda</taxon>
        <taxon>Hexapoda</taxon>
        <taxon>Insecta</taxon>
        <taxon>Pterygota</taxon>
        <taxon>Neoptera</taxon>
        <taxon>Endopterygota</taxon>
        <taxon>Diptera</taxon>
        <taxon>Brachycera</taxon>
        <taxon>Muscomorpha</taxon>
        <taxon>Tephritoidea</taxon>
        <taxon>Tephritidae</taxon>
        <taxon>Bactrocera</taxon>
        <taxon>Bactrocera</taxon>
    </lineage>
</organism>
<feature type="non-terminal residue" evidence="2">
    <location>
        <position position="1"/>
    </location>
</feature>
<proteinExistence type="predicted"/>
<name>A0A034WDD2_BACDO</name>
<dbReference type="OrthoDB" id="7968486at2759"/>
<reference evidence="2" key="1">
    <citation type="journal article" date="2014" name="BMC Genomics">
        <title>Characterizing the developmental transcriptome of the oriental fruit fly, Bactrocera dorsalis (Diptera: Tephritidae) through comparative genomic analysis with Drosophila melanogaster utilizing modENCODE datasets.</title>
        <authorList>
            <person name="Geib S.M."/>
            <person name="Calla B."/>
            <person name="Hall B."/>
            <person name="Hou S."/>
            <person name="Manoukis N.C."/>
        </authorList>
    </citation>
    <scope>NUCLEOTIDE SEQUENCE</scope>
    <source>
        <strain evidence="2">Punador</strain>
    </source>
</reference>
<evidence type="ECO:0000313" key="2">
    <source>
        <dbReference type="EMBL" id="JAC53591.1"/>
    </source>
</evidence>
<accession>A0A034WDD2</accession>